<keyword evidence="4 9" id="KW-1003">Cell membrane</keyword>
<evidence type="ECO:0000259" key="10">
    <source>
        <dbReference type="Pfam" id="PF25917"/>
    </source>
</evidence>
<dbReference type="InterPro" id="IPR058982">
    <property type="entry name" value="Beta-barrel_AprE"/>
</dbReference>
<dbReference type="Gene3D" id="2.40.30.170">
    <property type="match status" value="1"/>
</dbReference>
<evidence type="ECO:0000256" key="8">
    <source>
        <dbReference type="ARBA" id="ARBA00023136"/>
    </source>
</evidence>
<keyword evidence="5 9" id="KW-0997">Cell inner membrane</keyword>
<dbReference type="PRINTS" id="PR01490">
    <property type="entry name" value="RTXTOXIND"/>
</dbReference>
<name>A0ABT2YMB5_9BURK</name>
<evidence type="ECO:0000256" key="6">
    <source>
        <dbReference type="ARBA" id="ARBA00022692"/>
    </source>
</evidence>
<dbReference type="PANTHER" id="PTHR30386:SF26">
    <property type="entry name" value="TRANSPORT PROTEIN COMB"/>
    <property type="match status" value="1"/>
</dbReference>
<dbReference type="RefSeq" id="WP_263573781.1">
    <property type="nucleotide sequence ID" value="NZ_JAJIRN010000013.1"/>
</dbReference>
<dbReference type="Pfam" id="PF25917">
    <property type="entry name" value="BSH_RND"/>
    <property type="match status" value="1"/>
</dbReference>
<dbReference type="InterPro" id="IPR050739">
    <property type="entry name" value="MFP"/>
</dbReference>
<dbReference type="EMBL" id="JAJIRN010000013">
    <property type="protein sequence ID" value="MCV2371198.1"/>
    <property type="molecule type" value="Genomic_DNA"/>
</dbReference>
<feature type="transmembrane region" description="Helical" evidence="9">
    <location>
        <begin position="37"/>
        <end position="58"/>
    </location>
</feature>
<dbReference type="PROSITE" id="PS00543">
    <property type="entry name" value="HLYD_FAMILY"/>
    <property type="match status" value="1"/>
</dbReference>
<reference evidence="12 13" key="1">
    <citation type="submission" date="2021-11" db="EMBL/GenBank/DDBJ databases">
        <authorList>
            <person name="Liang Q."/>
            <person name="Mou H."/>
            <person name="Liu Z."/>
        </authorList>
    </citation>
    <scope>NUCLEOTIDE SEQUENCE [LARGE SCALE GENOMIC DNA]</scope>
    <source>
        <strain evidence="12 13">CHU3</strain>
    </source>
</reference>
<evidence type="ECO:0000256" key="4">
    <source>
        <dbReference type="ARBA" id="ARBA00022475"/>
    </source>
</evidence>
<keyword evidence="7 9" id="KW-1133">Transmembrane helix</keyword>
<feature type="domain" description="AprE-like beta-barrel" evidence="11">
    <location>
        <begin position="294"/>
        <end position="385"/>
    </location>
</feature>
<comment type="caution">
    <text evidence="12">The sequence shown here is derived from an EMBL/GenBank/DDBJ whole genome shotgun (WGS) entry which is preliminary data.</text>
</comment>
<dbReference type="PANTHER" id="PTHR30386">
    <property type="entry name" value="MEMBRANE FUSION SUBUNIT OF EMRAB-TOLC MULTIDRUG EFFLUX PUMP"/>
    <property type="match status" value="1"/>
</dbReference>
<dbReference type="SUPFAM" id="SSF111369">
    <property type="entry name" value="HlyD-like secretion proteins"/>
    <property type="match status" value="1"/>
</dbReference>
<evidence type="ECO:0000259" key="11">
    <source>
        <dbReference type="Pfam" id="PF26002"/>
    </source>
</evidence>
<evidence type="ECO:0000256" key="7">
    <source>
        <dbReference type="ARBA" id="ARBA00022989"/>
    </source>
</evidence>
<sequence length="407" mass="44916">MAIKNKGGGMALSREEGMFVTGLNHAQIEEPLPHAMWAIYLMLIAVAVALTWSALATVDEVTRSDGRIVPDGREQIIASLESGILRELYVREGEEVEEGEELARLDPTRVEAQQNEGQAKRIALKAQAARLTAEASAKPLVFPREVLAVPRIAEAELEAYEARRRLMDEAVSSIARSSGLLAREQKMAQDMAAKGLMSDVEVMRLARQVNELQQQRAERISRFRQEASGDLVRVQNELSQIDEQMVVREDAMTRTTFKSPVHGVVKNIRVSTVGGIVTAGAPIMEISPIGPRVLIEARVKPRDIGFVRVGQLAQVKLSGYDYNVYGGLTGRIEYISPDAMGETEKSAEGGYYRATVAAERNNLRFKGKTLPVIPGMTATVEIKTGERSVLSYLVRPMMKSQEALRER</sequence>
<evidence type="ECO:0000313" key="13">
    <source>
        <dbReference type="Proteomes" id="UP001209701"/>
    </source>
</evidence>
<dbReference type="Proteomes" id="UP001209701">
    <property type="component" value="Unassembled WGS sequence"/>
</dbReference>
<evidence type="ECO:0000256" key="1">
    <source>
        <dbReference type="ARBA" id="ARBA00004377"/>
    </source>
</evidence>
<evidence type="ECO:0000256" key="2">
    <source>
        <dbReference type="ARBA" id="ARBA00009477"/>
    </source>
</evidence>
<proteinExistence type="inferred from homology"/>
<keyword evidence="8 9" id="KW-0472">Membrane</keyword>
<dbReference type="Pfam" id="PF26002">
    <property type="entry name" value="Beta-barrel_AprE"/>
    <property type="match status" value="1"/>
</dbReference>
<dbReference type="Gene3D" id="2.40.50.100">
    <property type="match status" value="2"/>
</dbReference>
<dbReference type="InterPro" id="IPR006144">
    <property type="entry name" value="Secretion_HlyD_CS"/>
</dbReference>
<gene>
    <name evidence="12" type="ORF">LNV07_24170</name>
</gene>
<keyword evidence="13" id="KW-1185">Reference proteome</keyword>
<dbReference type="InterPro" id="IPR058625">
    <property type="entry name" value="MdtA-like_BSH"/>
</dbReference>
<evidence type="ECO:0000256" key="9">
    <source>
        <dbReference type="RuleBase" id="RU365093"/>
    </source>
</evidence>
<evidence type="ECO:0000256" key="5">
    <source>
        <dbReference type="ARBA" id="ARBA00022519"/>
    </source>
</evidence>
<dbReference type="InterPro" id="IPR010129">
    <property type="entry name" value="T1SS_HlyD"/>
</dbReference>
<evidence type="ECO:0000256" key="3">
    <source>
        <dbReference type="ARBA" id="ARBA00022448"/>
    </source>
</evidence>
<dbReference type="NCBIfam" id="TIGR01843">
    <property type="entry name" value="type_I_hlyD"/>
    <property type="match status" value="1"/>
</dbReference>
<protein>
    <recommendedName>
        <fullName evidence="9">Membrane fusion protein (MFP) family protein</fullName>
    </recommendedName>
</protein>
<evidence type="ECO:0000313" key="12">
    <source>
        <dbReference type="EMBL" id="MCV2371198.1"/>
    </source>
</evidence>
<feature type="domain" description="Multidrug resistance protein MdtA-like barrel-sandwich hybrid" evidence="10">
    <location>
        <begin position="82"/>
        <end position="282"/>
    </location>
</feature>
<keyword evidence="6 9" id="KW-0812">Transmembrane</keyword>
<comment type="similarity">
    <text evidence="2 9">Belongs to the membrane fusion protein (MFP) (TC 8.A.1) family.</text>
</comment>
<accession>A0ABT2YMB5</accession>
<keyword evidence="3 9" id="KW-0813">Transport</keyword>
<organism evidence="12 13">
    <name type="scientific">Roseateles oligotrophus</name>
    <dbReference type="NCBI Taxonomy" id="1769250"/>
    <lineage>
        <taxon>Bacteria</taxon>
        <taxon>Pseudomonadati</taxon>
        <taxon>Pseudomonadota</taxon>
        <taxon>Betaproteobacteria</taxon>
        <taxon>Burkholderiales</taxon>
        <taxon>Sphaerotilaceae</taxon>
        <taxon>Roseateles</taxon>
    </lineage>
</organism>
<comment type="subcellular location">
    <subcellularLocation>
        <location evidence="1 9">Cell inner membrane</location>
        <topology evidence="1 9">Single-pass membrane protein</topology>
    </subcellularLocation>
</comment>